<feature type="transmembrane region" description="Helical" evidence="1">
    <location>
        <begin position="51"/>
        <end position="71"/>
    </location>
</feature>
<comment type="caution">
    <text evidence="2">The sequence shown here is derived from an EMBL/GenBank/DDBJ whole genome shotgun (WGS) entry which is preliminary data.</text>
</comment>
<organism evidence="2 3">
    <name type="scientific">Rotaria socialis</name>
    <dbReference type="NCBI Taxonomy" id="392032"/>
    <lineage>
        <taxon>Eukaryota</taxon>
        <taxon>Metazoa</taxon>
        <taxon>Spiralia</taxon>
        <taxon>Gnathifera</taxon>
        <taxon>Rotifera</taxon>
        <taxon>Eurotatoria</taxon>
        <taxon>Bdelloidea</taxon>
        <taxon>Philodinida</taxon>
        <taxon>Philodinidae</taxon>
        <taxon>Rotaria</taxon>
    </lineage>
</organism>
<evidence type="ECO:0000313" key="3">
    <source>
        <dbReference type="Proteomes" id="UP000663873"/>
    </source>
</evidence>
<keyword evidence="3" id="KW-1185">Reference proteome</keyword>
<sequence>MDELAVNAMSTDNDLEVFQLHIENEELIKDVENSEAVACGYCIVSKVTSPLLITVLVVTILGASCAIGYFVSYPLSGTQNSYYNGSSCICANLTHYDNQGCVSDPLHVRICTCNEITQIYNGSYCVTQNSFKGSCTEACNCLNTSNLYCASNQCECETINYWNRTTCVSKELGWQTCNNIAWGGDCRPNWFYDGLECIQRKSINGTCLDTYAYDCNTLLVCFSGLCLCPTPTTWSGSNCICSTGQTWTRNTYVAIG</sequence>
<dbReference type="Proteomes" id="UP000663873">
    <property type="component" value="Unassembled WGS sequence"/>
</dbReference>
<keyword evidence="1" id="KW-0472">Membrane</keyword>
<keyword evidence="1" id="KW-0812">Transmembrane</keyword>
<evidence type="ECO:0000256" key="1">
    <source>
        <dbReference type="SAM" id="Phobius"/>
    </source>
</evidence>
<protein>
    <submittedName>
        <fullName evidence="2">Uncharacterized protein</fullName>
    </submittedName>
</protein>
<accession>A0A820GFR4</accession>
<gene>
    <name evidence="2" type="ORF">UJA718_LOCUS11149</name>
</gene>
<evidence type="ECO:0000313" key="2">
    <source>
        <dbReference type="EMBL" id="CAF4277169.1"/>
    </source>
</evidence>
<keyword evidence="1" id="KW-1133">Transmembrane helix</keyword>
<proteinExistence type="predicted"/>
<dbReference type="EMBL" id="CAJOBP010001349">
    <property type="protein sequence ID" value="CAF4277169.1"/>
    <property type="molecule type" value="Genomic_DNA"/>
</dbReference>
<reference evidence="2" key="1">
    <citation type="submission" date="2021-02" db="EMBL/GenBank/DDBJ databases">
        <authorList>
            <person name="Nowell W R."/>
        </authorList>
    </citation>
    <scope>NUCLEOTIDE SEQUENCE</scope>
</reference>
<dbReference type="AlphaFoldDB" id="A0A820GFR4"/>
<name>A0A820GFR4_9BILA</name>